<evidence type="ECO:0000313" key="3">
    <source>
        <dbReference type="EMBL" id="EGS36068.1"/>
    </source>
</evidence>
<dbReference type="Pfam" id="PF03629">
    <property type="entry name" value="SASA"/>
    <property type="match status" value="2"/>
</dbReference>
<name>A0ABP2L7A2_9LACO</name>
<accession>A0ABP2L7A2</accession>
<feature type="domain" description="Sialate O-acetylesterase" evidence="2">
    <location>
        <begin position="86"/>
        <end position="197"/>
    </location>
</feature>
<feature type="domain" description="Sialate O-acetylesterase" evidence="2">
    <location>
        <begin position="290"/>
        <end position="329"/>
    </location>
</feature>
<reference evidence="3 4" key="1">
    <citation type="submission" date="2011-05" db="EMBL/GenBank/DDBJ databases">
        <authorList>
            <person name="Durkin A.S."/>
            <person name="Kim M."/>
            <person name="Radune D."/>
            <person name="Hostetler J."/>
            <person name="Torralba M."/>
            <person name="Gillis M."/>
            <person name="Methe B."/>
            <person name="Sutton G."/>
            <person name="Nelson K.E."/>
        </authorList>
    </citation>
    <scope>NUCLEOTIDE SEQUENCE [LARGE SCALE GENOMIC DNA]</scope>
    <source>
        <strain evidence="3 4">F0423</strain>
    </source>
</reference>
<dbReference type="SUPFAM" id="SSF52266">
    <property type="entry name" value="SGNH hydrolase"/>
    <property type="match status" value="1"/>
</dbReference>
<dbReference type="InterPro" id="IPR039329">
    <property type="entry name" value="SIAE"/>
</dbReference>
<evidence type="ECO:0000259" key="2">
    <source>
        <dbReference type="Pfam" id="PF03629"/>
    </source>
</evidence>
<dbReference type="RefSeq" id="WP_003716130.1">
    <property type="nucleotide sequence ID" value="NZ_AFTL01000019.1"/>
</dbReference>
<dbReference type="PANTHER" id="PTHR22901:SF0">
    <property type="entry name" value="SIALATE O-ACETYLESTERASE"/>
    <property type="match status" value="1"/>
</dbReference>
<dbReference type="Gene3D" id="3.40.50.1110">
    <property type="entry name" value="SGNH hydrolase"/>
    <property type="match status" value="1"/>
</dbReference>
<dbReference type="EMBL" id="AFTL01000019">
    <property type="protein sequence ID" value="EGS36068.1"/>
    <property type="molecule type" value="Genomic_DNA"/>
</dbReference>
<dbReference type="Proteomes" id="UP000006035">
    <property type="component" value="Unassembled WGS sequence"/>
</dbReference>
<dbReference type="InterPro" id="IPR036514">
    <property type="entry name" value="SGNH_hydro_sf"/>
</dbReference>
<dbReference type="InterPro" id="IPR005181">
    <property type="entry name" value="SASA"/>
</dbReference>
<sequence>MTIKLPDIFQNGMVLQHGKQIKVWGKVNPSQQVNIRLTDVDEIETQADRQGNFVAYIPPQKPACGLELAVSTGNDRYVVSNVSIGEVWLLAGQSNMNLLLRYDHDYHNNPEKVLSNIPLGISFYEVPKMKVDSYTDPHFDDRGQWQSLNRENAEQFSAVGFYFAIELAKQLKKIPIGLIWMAYDGTAASSWTSEKALSRSQLLKKIYIDGYKKIVDNRPDGEYQQYLQTVEEQNRNPESGPFWDNVLTGNISHEDLCDAYKNKHYLFVDYVMGPQSENRPHGLFDTMASKIVGYTIKGMLWYQGESDDIHAEVYDTLLTTMINDWRNRWGYVFQFLRCKLHHSIIGLVLSTAHISRIFVQNNSL</sequence>
<proteinExistence type="predicted"/>
<gene>
    <name evidence="3" type="ORF">HMPREF9102_1059</name>
</gene>
<evidence type="ECO:0000313" key="4">
    <source>
        <dbReference type="Proteomes" id="UP000006035"/>
    </source>
</evidence>
<organism evidence="3 4">
    <name type="scientific">Limosilactobacillus oris F0423</name>
    <dbReference type="NCBI Taxonomy" id="944562"/>
    <lineage>
        <taxon>Bacteria</taxon>
        <taxon>Bacillati</taxon>
        <taxon>Bacillota</taxon>
        <taxon>Bacilli</taxon>
        <taxon>Lactobacillales</taxon>
        <taxon>Lactobacillaceae</taxon>
        <taxon>Limosilactobacillus</taxon>
    </lineage>
</organism>
<keyword evidence="1" id="KW-0378">Hydrolase</keyword>
<protein>
    <recommendedName>
        <fullName evidence="2">Sialate O-acetylesterase domain-containing protein</fullName>
    </recommendedName>
</protein>
<keyword evidence="4" id="KW-1185">Reference proteome</keyword>
<dbReference type="PANTHER" id="PTHR22901">
    <property type="entry name" value="SIALATE O-ACETYLESTERASE"/>
    <property type="match status" value="1"/>
</dbReference>
<evidence type="ECO:0000256" key="1">
    <source>
        <dbReference type="ARBA" id="ARBA00022801"/>
    </source>
</evidence>
<comment type="caution">
    <text evidence="3">The sequence shown here is derived from an EMBL/GenBank/DDBJ whole genome shotgun (WGS) entry which is preliminary data.</text>
</comment>